<evidence type="ECO:0000313" key="3">
    <source>
        <dbReference type="Proteomes" id="UP001243989"/>
    </source>
</evidence>
<sequence>MPSSQRTFSHHHPQAGSTSKTFERRRAELIANIANSLKQFSSVEALWSNFENVIAKEHEENMKENTEKEEGVEKQENSEKKDGNTK</sequence>
<dbReference type="GeneID" id="85473598"/>
<name>A0AAI9ZE20_9PEZI</name>
<proteinExistence type="predicted"/>
<dbReference type="AlphaFoldDB" id="A0AAI9ZE20"/>
<evidence type="ECO:0000256" key="1">
    <source>
        <dbReference type="SAM" id="MobiDB-lite"/>
    </source>
</evidence>
<accession>A0AAI9ZE20</accession>
<reference evidence="2" key="1">
    <citation type="submission" date="2021-06" db="EMBL/GenBank/DDBJ databases">
        <title>Comparative genomics, transcriptomics and evolutionary studies reveal genomic signatures of adaptation to plant cell wall in hemibiotrophic fungi.</title>
        <authorList>
            <consortium name="DOE Joint Genome Institute"/>
            <person name="Baroncelli R."/>
            <person name="Diaz J.F."/>
            <person name="Benocci T."/>
            <person name="Peng M."/>
            <person name="Battaglia E."/>
            <person name="Haridas S."/>
            <person name="Andreopoulos W."/>
            <person name="Labutti K."/>
            <person name="Pangilinan J."/>
            <person name="Floch G.L."/>
            <person name="Makela M.R."/>
            <person name="Henrissat B."/>
            <person name="Grigoriev I.V."/>
            <person name="Crouch J.A."/>
            <person name="De Vries R.P."/>
            <person name="Sukno S.A."/>
            <person name="Thon M.R."/>
        </authorList>
    </citation>
    <scope>NUCLEOTIDE SEQUENCE</scope>
    <source>
        <strain evidence="2">CBS 102054</strain>
    </source>
</reference>
<dbReference type="RefSeq" id="XP_060437875.1">
    <property type="nucleotide sequence ID" value="XM_060588736.1"/>
</dbReference>
<dbReference type="Proteomes" id="UP001243989">
    <property type="component" value="Unassembled WGS sequence"/>
</dbReference>
<organism evidence="2 3">
    <name type="scientific">Colletotrichum phormii</name>
    <dbReference type="NCBI Taxonomy" id="359342"/>
    <lineage>
        <taxon>Eukaryota</taxon>
        <taxon>Fungi</taxon>
        <taxon>Dikarya</taxon>
        <taxon>Ascomycota</taxon>
        <taxon>Pezizomycotina</taxon>
        <taxon>Sordariomycetes</taxon>
        <taxon>Hypocreomycetidae</taxon>
        <taxon>Glomerellales</taxon>
        <taxon>Glomerellaceae</taxon>
        <taxon>Colletotrichum</taxon>
        <taxon>Colletotrichum acutatum species complex</taxon>
    </lineage>
</organism>
<keyword evidence="3" id="KW-1185">Reference proteome</keyword>
<evidence type="ECO:0008006" key="4">
    <source>
        <dbReference type="Google" id="ProtNLM"/>
    </source>
</evidence>
<feature type="region of interest" description="Disordered" evidence="1">
    <location>
        <begin position="1"/>
        <end position="23"/>
    </location>
</feature>
<dbReference type="EMBL" id="JAHMHQ010000042">
    <property type="protein sequence ID" value="KAK1621880.1"/>
    <property type="molecule type" value="Genomic_DNA"/>
</dbReference>
<feature type="region of interest" description="Disordered" evidence="1">
    <location>
        <begin position="58"/>
        <end position="86"/>
    </location>
</feature>
<gene>
    <name evidence="2" type="ORF">BDP81DRAFT_400783</name>
</gene>
<evidence type="ECO:0000313" key="2">
    <source>
        <dbReference type="EMBL" id="KAK1621880.1"/>
    </source>
</evidence>
<comment type="caution">
    <text evidence="2">The sequence shown here is derived from an EMBL/GenBank/DDBJ whole genome shotgun (WGS) entry which is preliminary data.</text>
</comment>
<protein>
    <recommendedName>
        <fullName evidence="4">DASH complex subunit DAD1</fullName>
    </recommendedName>
</protein>